<gene>
    <name evidence="1" type="ORF">MNBD_ALPHA01-372</name>
</gene>
<sequence>MYRKIAKLFFYLMLVATVISCDNQGDTKNDTVEDRLIRSFSNENTELRQHVGVIVEDAKAEKYRDALNKLALLSATRRLSSEQKIAVELIVRQLRYDMEEEIFSERDQQE</sequence>
<accession>A0A3B0SQH3</accession>
<proteinExistence type="predicted"/>
<protein>
    <submittedName>
        <fullName evidence="1">Uncharacterized protein</fullName>
    </submittedName>
</protein>
<organism evidence="1">
    <name type="scientific">hydrothermal vent metagenome</name>
    <dbReference type="NCBI Taxonomy" id="652676"/>
    <lineage>
        <taxon>unclassified sequences</taxon>
        <taxon>metagenomes</taxon>
        <taxon>ecological metagenomes</taxon>
    </lineage>
</organism>
<dbReference type="PROSITE" id="PS51257">
    <property type="entry name" value="PROKAR_LIPOPROTEIN"/>
    <property type="match status" value="1"/>
</dbReference>
<dbReference type="EMBL" id="UOEJ01000238">
    <property type="protein sequence ID" value="VAW06403.1"/>
    <property type="molecule type" value="Genomic_DNA"/>
</dbReference>
<dbReference type="AlphaFoldDB" id="A0A3B0SQH3"/>
<name>A0A3B0SQH3_9ZZZZ</name>
<evidence type="ECO:0000313" key="1">
    <source>
        <dbReference type="EMBL" id="VAW06403.1"/>
    </source>
</evidence>
<reference evidence="1" key="1">
    <citation type="submission" date="2018-06" db="EMBL/GenBank/DDBJ databases">
        <authorList>
            <person name="Zhirakovskaya E."/>
        </authorList>
    </citation>
    <scope>NUCLEOTIDE SEQUENCE</scope>
</reference>